<gene>
    <name evidence="3" type="ORF">DV733_10855</name>
</gene>
<reference evidence="3 4" key="1">
    <citation type="journal article" date="2019" name="Nat. Commun.">
        <title>A new type of DNA phosphorothioation-based antiviral system in archaea.</title>
        <authorList>
            <person name="Xiong L."/>
            <person name="Liu S."/>
            <person name="Chen S."/>
            <person name="Xiao Y."/>
            <person name="Zhu B."/>
            <person name="Gao Y."/>
            <person name="Zhang Y."/>
            <person name="Chen B."/>
            <person name="Luo J."/>
            <person name="Deng Z."/>
            <person name="Chen X."/>
            <person name="Wang L."/>
            <person name="Chen S."/>
        </authorList>
    </citation>
    <scope>NUCLEOTIDE SEQUENCE [LARGE SCALE GENOMIC DNA]</scope>
    <source>
        <strain evidence="3 4">CBA1105</strain>
    </source>
</reference>
<evidence type="ECO:0000259" key="1">
    <source>
        <dbReference type="Pfam" id="PF24038"/>
    </source>
</evidence>
<protein>
    <submittedName>
        <fullName evidence="3">ArsR family transcriptional regulator</fullName>
    </submittedName>
</protein>
<dbReference type="Pfam" id="PF24042">
    <property type="entry name" value="DUF7351"/>
    <property type="match status" value="1"/>
</dbReference>
<accession>A0A4D6HF70</accession>
<evidence type="ECO:0000259" key="2">
    <source>
        <dbReference type="Pfam" id="PF24042"/>
    </source>
</evidence>
<name>A0A4D6HF70_9EURY</name>
<evidence type="ECO:0000313" key="3">
    <source>
        <dbReference type="EMBL" id="QCC51702.1"/>
    </source>
</evidence>
<dbReference type="GeneID" id="39848367"/>
<dbReference type="RefSeq" id="WP_049994684.1">
    <property type="nucleotide sequence ID" value="NZ_CP031310.1"/>
</dbReference>
<dbReference type="EMBL" id="CP031310">
    <property type="protein sequence ID" value="QCC51702.1"/>
    <property type="molecule type" value="Genomic_DNA"/>
</dbReference>
<dbReference type="Proteomes" id="UP000296706">
    <property type="component" value="Chromosome"/>
</dbReference>
<proteinExistence type="predicted"/>
<dbReference type="InterPro" id="IPR055775">
    <property type="entry name" value="DUF7351"/>
</dbReference>
<dbReference type="Pfam" id="PF24038">
    <property type="entry name" value="DUF7347"/>
    <property type="match status" value="1"/>
</dbReference>
<dbReference type="InterPro" id="IPR055771">
    <property type="entry name" value="DUF7347"/>
</dbReference>
<keyword evidence="4" id="KW-1185">Reference proteome</keyword>
<dbReference type="KEGG" id="hsn:DV733_10855"/>
<feature type="domain" description="DUF7351" evidence="2">
    <location>
        <begin position="122"/>
        <end position="297"/>
    </location>
</feature>
<organism evidence="3 4">
    <name type="scientific">Halapricum salinum</name>
    <dbReference type="NCBI Taxonomy" id="1457250"/>
    <lineage>
        <taxon>Archaea</taxon>
        <taxon>Methanobacteriati</taxon>
        <taxon>Methanobacteriota</taxon>
        <taxon>Stenosarchaea group</taxon>
        <taxon>Halobacteria</taxon>
        <taxon>Halobacteriales</taxon>
        <taxon>Haloarculaceae</taxon>
        <taxon>Halapricum</taxon>
    </lineage>
</organism>
<evidence type="ECO:0000313" key="4">
    <source>
        <dbReference type="Proteomes" id="UP000296706"/>
    </source>
</evidence>
<dbReference type="AlphaFoldDB" id="A0A4D6HF70"/>
<feature type="domain" description="DUF7347" evidence="1">
    <location>
        <begin position="18"/>
        <end position="106"/>
    </location>
</feature>
<sequence length="311" mass="33913">MADEGDPSTSDDEQVVSNAAFALLGHQVRLDILRAFFDSYDPVDPDSRDDVRADRTRSYSELMASVGLRDSGKFNYHLEKLRGVYVEQVEDGYVPTASAVALYQAVVANRPTESVAVDVDIDTPCPACGADLTWGYEQEYLTIECESCEQFWGLTYRFPKNGLLTQDAEDVYEALYDRLMHHVGLARTGQCPACAGVVERTIPPSRLDGSATPTVELDCGTCSWHATVDIVSALQFEPRVMRALFELGIPLDSGTQATEEVLPTVTGREAEESTHATIEIATDEGTATVIVDETLGVERVEVDGETGSSAR</sequence>